<feature type="transmembrane region" description="Helical" evidence="6">
    <location>
        <begin position="119"/>
        <end position="146"/>
    </location>
</feature>
<proteinExistence type="inferred from homology"/>
<feature type="transmembrane region" description="Helical" evidence="6">
    <location>
        <begin position="413"/>
        <end position="439"/>
    </location>
</feature>
<reference evidence="8" key="1">
    <citation type="submission" date="2021-07" db="EMBL/GenBank/DDBJ databases">
        <authorList>
            <person name="Branca A.L. A."/>
        </authorList>
    </citation>
    <scope>NUCLEOTIDE SEQUENCE</scope>
</reference>
<feature type="transmembrane region" description="Helical" evidence="6">
    <location>
        <begin position="264"/>
        <end position="286"/>
    </location>
</feature>
<feature type="transmembrane region" description="Helical" evidence="6">
    <location>
        <begin position="231"/>
        <end position="252"/>
    </location>
</feature>
<feature type="transmembrane region" description="Helical" evidence="6">
    <location>
        <begin position="75"/>
        <end position="98"/>
    </location>
</feature>
<feature type="transmembrane region" description="Helical" evidence="6">
    <location>
        <begin position="152"/>
        <end position="171"/>
    </location>
</feature>
<dbReference type="Pfam" id="PF01490">
    <property type="entry name" value="Aa_trans"/>
    <property type="match status" value="1"/>
</dbReference>
<keyword evidence="4 6" id="KW-1133">Transmembrane helix</keyword>
<dbReference type="GO" id="GO:0016020">
    <property type="term" value="C:membrane"/>
    <property type="evidence" value="ECO:0007669"/>
    <property type="project" value="UniProtKB-SubCell"/>
</dbReference>
<dbReference type="PANTHER" id="PTHR22950">
    <property type="entry name" value="AMINO ACID TRANSPORTER"/>
    <property type="match status" value="1"/>
</dbReference>
<feature type="transmembrane region" description="Helical" evidence="6">
    <location>
        <begin position="306"/>
        <end position="326"/>
    </location>
</feature>
<dbReference type="EMBL" id="CAJVOS010000020">
    <property type="protein sequence ID" value="CAG8080765.1"/>
    <property type="molecule type" value="Genomic_DNA"/>
</dbReference>
<protein>
    <recommendedName>
        <fullName evidence="7">Amino acid transporter transmembrane domain-containing protein</fullName>
    </recommendedName>
</protein>
<keyword evidence="3 6" id="KW-0812">Transmembrane</keyword>
<dbReference type="GO" id="GO:0015179">
    <property type="term" value="F:L-amino acid transmembrane transporter activity"/>
    <property type="evidence" value="ECO:0007669"/>
    <property type="project" value="TreeGrafter"/>
</dbReference>
<evidence type="ECO:0000259" key="7">
    <source>
        <dbReference type="Pfam" id="PF01490"/>
    </source>
</evidence>
<evidence type="ECO:0000256" key="4">
    <source>
        <dbReference type="ARBA" id="ARBA00022989"/>
    </source>
</evidence>
<feature type="domain" description="Amino acid transporter transmembrane" evidence="7">
    <location>
        <begin position="43"/>
        <end position="439"/>
    </location>
</feature>
<sequence>MGGKDAESLTEGSVPDGAAQSEAILTEDAVFGIISEDGPNYRNLGWMGTSILMMKTQIGLGVLSIPAAFHTLGLVPGVICLITIAVVMSWSGYMVGVFKLKHRDVYGIDDATGLMLGPVGRGILGIGFSLFLVFCGASGILGISIALNAVSSHGTCTAVFVAVAAVVVLGLASIQTLDRISVLAWAGLVCILSSVLIVTIAVGIQDRPEAAPAGPWVSDYRMVNSPSFTDGISAISQFIFAYAGTPFFFPIVSEMRDPHHFVKSLTICQSVVTITYVTIGIVVYYFCGSYVSSPALGSAGTTIKQIAYGISLPGLFVTSTISTHMASKYFFLRFMRGTRHLGANTLVHWVVWLACVFIVVVVAYVIASGIPIFGSLISLVGAFLGTLQCFQPAGCMWLYDNWSRGKESRSTKWLSMVCLSVSMIVVGTLMMIAGTYGAIVGIIDSLRMGGASGPWACGDNS</sequence>
<name>A0A9W4HPQ4_PENOL</name>
<dbReference type="InterPro" id="IPR013057">
    <property type="entry name" value="AA_transpt_TM"/>
</dbReference>
<comment type="subcellular location">
    <subcellularLocation>
        <location evidence="1">Membrane</location>
        <topology evidence="1">Multi-pass membrane protein</topology>
    </subcellularLocation>
</comment>
<gene>
    <name evidence="8" type="ORF">POLS_LOCUS4109</name>
</gene>
<dbReference type="PANTHER" id="PTHR22950:SF683">
    <property type="entry name" value="AMINO ACID TRANSPORTER (EUROFUNG)"/>
    <property type="match status" value="1"/>
</dbReference>
<evidence type="ECO:0000256" key="2">
    <source>
        <dbReference type="ARBA" id="ARBA00008066"/>
    </source>
</evidence>
<feature type="transmembrane region" description="Helical" evidence="6">
    <location>
        <begin position="346"/>
        <end position="366"/>
    </location>
</feature>
<evidence type="ECO:0000256" key="5">
    <source>
        <dbReference type="ARBA" id="ARBA00023136"/>
    </source>
</evidence>
<dbReference type="OrthoDB" id="40134at2759"/>
<comment type="caution">
    <text evidence="8">The sequence shown here is derived from an EMBL/GenBank/DDBJ whole genome shotgun (WGS) entry which is preliminary data.</text>
</comment>
<comment type="similarity">
    <text evidence="2">Belongs to the amino acid/polyamine transporter 2 family.</text>
</comment>
<keyword evidence="5 6" id="KW-0472">Membrane</keyword>
<dbReference type="AlphaFoldDB" id="A0A9W4HPQ4"/>
<evidence type="ECO:0000313" key="8">
    <source>
        <dbReference type="EMBL" id="CAG8080765.1"/>
    </source>
</evidence>
<evidence type="ECO:0000256" key="1">
    <source>
        <dbReference type="ARBA" id="ARBA00004141"/>
    </source>
</evidence>
<dbReference type="Gene3D" id="1.20.1740.10">
    <property type="entry name" value="Amino acid/polyamine transporter I"/>
    <property type="match status" value="1"/>
</dbReference>
<feature type="transmembrane region" description="Helical" evidence="6">
    <location>
        <begin position="372"/>
        <end position="393"/>
    </location>
</feature>
<feature type="transmembrane region" description="Helical" evidence="6">
    <location>
        <begin position="183"/>
        <end position="204"/>
    </location>
</feature>
<accession>A0A9W4HPQ4</accession>
<evidence type="ECO:0000256" key="6">
    <source>
        <dbReference type="SAM" id="Phobius"/>
    </source>
</evidence>
<evidence type="ECO:0000313" key="9">
    <source>
        <dbReference type="Proteomes" id="UP001153618"/>
    </source>
</evidence>
<organism evidence="8 9">
    <name type="scientific">Penicillium olsonii</name>
    <dbReference type="NCBI Taxonomy" id="99116"/>
    <lineage>
        <taxon>Eukaryota</taxon>
        <taxon>Fungi</taxon>
        <taxon>Dikarya</taxon>
        <taxon>Ascomycota</taxon>
        <taxon>Pezizomycotina</taxon>
        <taxon>Eurotiomycetes</taxon>
        <taxon>Eurotiomycetidae</taxon>
        <taxon>Eurotiales</taxon>
        <taxon>Aspergillaceae</taxon>
        <taxon>Penicillium</taxon>
    </lineage>
</organism>
<keyword evidence="9" id="KW-1185">Reference proteome</keyword>
<dbReference type="Proteomes" id="UP001153618">
    <property type="component" value="Unassembled WGS sequence"/>
</dbReference>
<evidence type="ECO:0000256" key="3">
    <source>
        <dbReference type="ARBA" id="ARBA00022692"/>
    </source>
</evidence>